<dbReference type="Proteomes" id="UP000008064">
    <property type="component" value="Unassembled WGS sequence"/>
</dbReference>
<protein>
    <submittedName>
        <fullName evidence="2">Uncharacterized protein</fullName>
    </submittedName>
</protein>
<accession>F8P7C9</accession>
<keyword evidence="1" id="KW-0732">Signal</keyword>
<sequence length="418" mass="45957">MLVPMHSNAASLVAWFFLSFLTDILVEAACYNCDTNSRSQLSSANYDAGWPGPGDGVITRCVGGYGWSVYNKSPPEEFYPYNAETTFQLPVNYDLLYMITRGGTNIGSVNIVKSNVVKSTADVLVHVGYYTQQALNRVNACLLHRGMNTQGVGIYTPDNWIPSEQEGRMHFDVTVTFPATWDGKRLWIKDFQTNFDHYSIKIDDIQSSVYFNSISLSTLTAGIRSDSVFAYVGSFKTTRAFIRGAFYVSQLYFSTTFGPIDVSVGHPAVGSYLTGLPLSTDNSPMQSTFSNDAQAAAEPFSLSAYTNDGPITIYYTNAALNSIQNFVAVTTGSPVTVSMSSTYEGDFILDTTGNNPIDVRTSGARDPSGQGRGRVLYINPQGGMTHKEGTVYWDPIGPGWRESRIFIRTDRAPIWLTV</sequence>
<dbReference type="OrthoDB" id="5570013at2759"/>
<name>F8P7C9_SERL9</name>
<evidence type="ECO:0000313" key="2">
    <source>
        <dbReference type="EMBL" id="EGO21345.1"/>
    </source>
</evidence>
<dbReference type="HOGENOM" id="CLU_037980_0_1_1"/>
<dbReference type="GeneID" id="18813607"/>
<reference evidence="2" key="1">
    <citation type="submission" date="2011-04" db="EMBL/GenBank/DDBJ databases">
        <title>Evolution of plant cell wall degrading machinery underlies the functional diversity of forest fungi.</title>
        <authorList>
            <consortium name="US DOE Joint Genome Institute (JGI-PGF)"/>
            <person name="Eastwood D.C."/>
            <person name="Floudas D."/>
            <person name="Binder M."/>
            <person name="Majcherczyk A."/>
            <person name="Schneider P."/>
            <person name="Aerts A."/>
            <person name="Asiegbu F.O."/>
            <person name="Baker S.E."/>
            <person name="Barry K."/>
            <person name="Bendiksby M."/>
            <person name="Blumentritt M."/>
            <person name="Coutinho P.M."/>
            <person name="Cullen D."/>
            <person name="Cullen D."/>
            <person name="Gathman A."/>
            <person name="Goodell B."/>
            <person name="Henrissat B."/>
            <person name="Ihrmark K."/>
            <person name="Kauserud H."/>
            <person name="Kohler A."/>
            <person name="LaButti K."/>
            <person name="Lapidus A."/>
            <person name="Lavin J.L."/>
            <person name="Lee Y.-H."/>
            <person name="Lindquist E."/>
            <person name="Lilly W."/>
            <person name="Lucas S."/>
            <person name="Morin E."/>
            <person name="Murat C."/>
            <person name="Oguiza J.A."/>
            <person name="Park J."/>
            <person name="Pisabarro A.G."/>
            <person name="Riley R."/>
            <person name="Rosling A."/>
            <person name="Salamov A."/>
            <person name="Schmidt O."/>
            <person name="Schmutz J."/>
            <person name="Skrede I."/>
            <person name="Stenlid J."/>
            <person name="Wiebenga A."/>
            <person name="Xie X."/>
            <person name="Kues U."/>
            <person name="Hibbett D.S."/>
            <person name="Hoffmeister D."/>
            <person name="Hogberg N."/>
            <person name="Martin F."/>
            <person name="Grigoriev I.V."/>
            <person name="Watkinson S.C."/>
        </authorList>
    </citation>
    <scope>NUCLEOTIDE SEQUENCE</scope>
    <source>
        <strain evidence="2">S7.9</strain>
    </source>
</reference>
<gene>
    <name evidence="2" type="ORF">SERLADRAFT_417651</name>
</gene>
<dbReference type="RefSeq" id="XP_007322302.1">
    <property type="nucleotide sequence ID" value="XM_007322240.1"/>
</dbReference>
<dbReference type="KEGG" id="sla:SERLADRAFT_417651"/>
<evidence type="ECO:0000256" key="1">
    <source>
        <dbReference type="SAM" id="SignalP"/>
    </source>
</evidence>
<feature type="signal peptide" evidence="1">
    <location>
        <begin position="1"/>
        <end position="28"/>
    </location>
</feature>
<feature type="chain" id="PRO_5003376621" evidence="1">
    <location>
        <begin position="29"/>
        <end position="418"/>
    </location>
</feature>
<dbReference type="EMBL" id="GL945439">
    <property type="protein sequence ID" value="EGO21345.1"/>
    <property type="molecule type" value="Genomic_DNA"/>
</dbReference>
<proteinExistence type="predicted"/>
<dbReference type="AlphaFoldDB" id="F8P7C9"/>
<organism>
    <name type="scientific">Serpula lacrymans var. lacrymans (strain S7.9)</name>
    <name type="common">Dry rot fungus</name>
    <dbReference type="NCBI Taxonomy" id="578457"/>
    <lineage>
        <taxon>Eukaryota</taxon>
        <taxon>Fungi</taxon>
        <taxon>Dikarya</taxon>
        <taxon>Basidiomycota</taxon>
        <taxon>Agaricomycotina</taxon>
        <taxon>Agaricomycetes</taxon>
        <taxon>Agaricomycetidae</taxon>
        <taxon>Boletales</taxon>
        <taxon>Coniophorineae</taxon>
        <taxon>Serpulaceae</taxon>
        <taxon>Serpula</taxon>
    </lineage>
</organism>